<dbReference type="eggNOG" id="COG0607">
    <property type="taxonomic scope" value="Bacteria"/>
</dbReference>
<accession>C3XBS9</accession>
<protein>
    <submittedName>
        <fullName evidence="3">Rhodanese-like protein</fullName>
    </submittedName>
</protein>
<dbReference type="SUPFAM" id="SSF52821">
    <property type="entry name" value="Rhodanese/Cell cycle control phosphatase"/>
    <property type="match status" value="1"/>
</dbReference>
<evidence type="ECO:0000259" key="2">
    <source>
        <dbReference type="PROSITE" id="PS50206"/>
    </source>
</evidence>
<reference evidence="3 4" key="1">
    <citation type="submission" date="2009-02" db="EMBL/GenBank/DDBJ databases">
        <title>The Genome Sequence of Oxalobacter formigenes OXCC13.</title>
        <authorList>
            <consortium name="The Broad Institute Genome Sequencing Platform"/>
            <person name="Ward D."/>
            <person name="Young S.K."/>
            <person name="Kodira C.D."/>
            <person name="Zeng Q."/>
            <person name="Koehrsen M."/>
            <person name="Alvarado L."/>
            <person name="Berlin A."/>
            <person name="Borenstein D."/>
            <person name="Chen Z."/>
            <person name="Engels R."/>
            <person name="Freedman E."/>
            <person name="Gellesch M."/>
            <person name="Goldberg J."/>
            <person name="Griggs A."/>
            <person name="Gujja S."/>
            <person name="Heiman D."/>
            <person name="Hepburn T."/>
            <person name="Howarth C."/>
            <person name="Jen D."/>
            <person name="Larson L."/>
            <person name="Lewis B."/>
            <person name="Mehta T."/>
            <person name="Park D."/>
            <person name="Pearson M."/>
            <person name="Roberts A."/>
            <person name="Saif S."/>
            <person name="Shea T."/>
            <person name="Shenoy N."/>
            <person name="Sisk P."/>
            <person name="Stolte C."/>
            <person name="Sykes S."/>
            <person name="Walk T."/>
            <person name="White J."/>
            <person name="Yandava C."/>
            <person name="Allison M.J."/>
            <person name="Lander E."/>
            <person name="Nusbaum C."/>
            <person name="Galagan J."/>
            <person name="Birren B."/>
        </authorList>
    </citation>
    <scope>NUCLEOTIDE SEQUENCE [LARGE SCALE GENOMIC DNA]</scope>
    <source>
        <strain evidence="3 4">OXCC13</strain>
    </source>
</reference>
<dbReference type="SMART" id="SM00450">
    <property type="entry name" value="RHOD"/>
    <property type="match status" value="1"/>
</dbReference>
<dbReference type="STRING" id="847.BRW83_0409"/>
<dbReference type="AlphaFoldDB" id="C3XBS9"/>
<dbReference type="CDD" id="cd00158">
    <property type="entry name" value="RHOD"/>
    <property type="match status" value="1"/>
</dbReference>
<dbReference type="PANTHER" id="PTHR43031">
    <property type="entry name" value="FAD-DEPENDENT OXIDOREDUCTASE"/>
    <property type="match status" value="1"/>
</dbReference>
<dbReference type="Gene3D" id="3.40.250.10">
    <property type="entry name" value="Rhodanese-like domain"/>
    <property type="match status" value="1"/>
</dbReference>
<dbReference type="InterPro" id="IPR036873">
    <property type="entry name" value="Rhodanese-like_dom_sf"/>
</dbReference>
<dbReference type="Pfam" id="PF00581">
    <property type="entry name" value="Rhodanese"/>
    <property type="match status" value="1"/>
</dbReference>
<proteinExistence type="predicted"/>
<keyword evidence="4" id="KW-1185">Reference proteome</keyword>
<dbReference type="PANTHER" id="PTHR43031:SF18">
    <property type="entry name" value="RHODANESE-RELATED SULFURTRANSFERASES"/>
    <property type="match status" value="1"/>
</dbReference>
<evidence type="ECO:0000313" key="4">
    <source>
        <dbReference type="Proteomes" id="UP000005089"/>
    </source>
</evidence>
<evidence type="ECO:0000313" key="3">
    <source>
        <dbReference type="EMBL" id="EEO30655.1"/>
    </source>
</evidence>
<dbReference type="InterPro" id="IPR050229">
    <property type="entry name" value="GlpE_sulfurtransferase"/>
</dbReference>
<keyword evidence="1" id="KW-1133">Transmembrane helix</keyword>
<dbReference type="OrthoDB" id="1445766at2"/>
<gene>
    <name evidence="3" type="ORF">OFBG_01683</name>
</gene>
<evidence type="ECO:0000256" key="1">
    <source>
        <dbReference type="SAM" id="Phobius"/>
    </source>
</evidence>
<keyword evidence="1" id="KW-0472">Membrane</keyword>
<organism evidence="3 4">
    <name type="scientific">Oxalobacter formigenes OXCC13</name>
    <dbReference type="NCBI Taxonomy" id="556269"/>
    <lineage>
        <taxon>Bacteria</taxon>
        <taxon>Pseudomonadati</taxon>
        <taxon>Pseudomonadota</taxon>
        <taxon>Betaproteobacteria</taxon>
        <taxon>Burkholderiales</taxon>
        <taxon>Oxalobacteraceae</taxon>
        <taxon>Oxalobacter</taxon>
    </lineage>
</organism>
<dbReference type="InterPro" id="IPR001763">
    <property type="entry name" value="Rhodanese-like_dom"/>
</dbReference>
<dbReference type="PROSITE" id="PS50206">
    <property type="entry name" value="RHODANESE_3"/>
    <property type="match status" value="1"/>
</dbReference>
<dbReference type="EMBL" id="GG658170">
    <property type="protein sequence ID" value="EEO30655.1"/>
    <property type="molecule type" value="Genomic_DNA"/>
</dbReference>
<feature type="domain" description="Rhodanese" evidence="2">
    <location>
        <begin position="42"/>
        <end position="132"/>
    </location>
</feature>
<sequence>MNFIKDNIFWICVALYCIGALVWPYIRKGAKISHAEATKMINKGKTTIIDVRDVKQYQAGHILNAVHVPLTGLEERLPKLDKFKGQTIIVVDEAGKEAGKAAAILKKAGFKPVNSLSGGMNKWVSEGLPVTK</sequence>
<name>C3XBS9_OXAFO</name>
<keyword evidence="1" id="KW-0812">Transmembrane</keyword>
<feature type="transmembrane region" description="Helical" evidence="1">
    <location>
        <begin position="7"/>
        <end position="26"/>
    </location>
</feature>
<dbReference type="Proteomes" id="UP000005089">
    <property type="component" value="Unassembled WGS sequence"/>
</dbReference>
<dbReference type="RefSeq" id="WP_005882003.1">
    <property type="nucleotide sequence ID" value="NZ_GG658170.1"/>
</dbReference>
<dbReference type="HOGENOM" id="CLU_089574_1_5_4"/>